<dbReference type="Gene3D" id="1.10.150.240">
    <property type="entry name" value="Putative phosphatase, domain 2"/>
    <property type="match status" value="1"/>
</dbReference>
<dbReference type="SFLD" id="SFLDG01135">
    <property type="entry name" value="C1.5.6:_HAD__Beta-PGM__Phospha"/>
    <property type="match status" value="1"/>
</dbReference>
<comment type="pathway">
    <text evidence="2">Organic acid metabolism; glycolate biosynthesis; glycolate from 2-phosphoglycolate: step 1/1.</text>
</comment>
<evidence type="ECO:0000256" key="4">
    <source>
        <dbReference type="ARBA" id="ARBA00013078"/>
    </source>
</evidence>
<dbReference type="InterPro" id="IPR036412">
    <property type="entry name" value="HAD-like_sf"/>
</dbReference>
<dbReference type="GO" id="GO:0008967">
    <property type="term" value="F:phosphoglycolate phosphatase activity"/>
    <property type="evidence" value="ECO:0007669"/>
    <property type="project" value="UniProtKB-EC"/>
</dbReference>
<comment type="caution">
    <text evidence="5">The sequence shown here is derived from an EMBL/GenBank/DDBJ whole genome shotgun (WGS) entry which is preliminary data.</text>
</comment>
<evidence type="ECO:0000256" key="3">
    <source>
        <dbReference type="ARBA" id="ARBA00006171"/>
    </source>
</evidence>
<proteinExistence type="inferred from homology"/>
<organism evidence="5 6">
    <name type="scientific">Odoribacter laneus YIT 12061</name>
    <dbReference type="NCBI Taxonomy" id="742817"/>
    <lineage>
        <taxon>Bacteria</taxon>
        <taxon>Pseudomonadati</taxon>
        <taxon>Bacteroidota</taxon>
        <taxon>Bacteroidia</taxon>
        <taxon>Bacteroidales</taxon>
        <taxon>Odoribacteraceae</taxon>
        <taxon>Odoribacter</taxon>
    </lineage>
</organism>
<comment type="similarity">
    <text evidence="3">Belongs to the HAD-like hydrolase superfamily. CbbY/CbbZ/Gph/YieH family.</text>
</comment>
<dbReference type="SUPFAM" id="SSF56784">
    <property type="entry name" value="HAD-like"/>
    <property type="match status" value="1"/>
</dbReference>
<dbReference type="PANTHER" id="PTHR43434:SF1">
    <property type="entry name" value="PHOSPHOGLYCOLATE PHOSPHATASE"/>
    <property type="match status" value="1"/>
</dbReference>
<sequence length="216" mass="24208">MKKLIIFDLDGTLLNTLGDLAASTNYALKKFGYPEHKQDEYRYMVGNGITKLIERALPEDARTKDQIMHVRAEFVSYYSAHKTDLTKPYPGIPELLETLKRKGLVLAVASNKYQEATRELIWHYFKNGTFEVILGQRETVPTKPDPSIVNEIMTIVGLEKEAVLYVGDSCVDMQTAINAGVTAVGVSWGFRPCDELKENGAVHIVYQPAEILDLLA</sequence>
<keyword evidence="6" id="KW-1185">Reference proteome</keyword>
<dbReference type="Pfam" id="PF13419">
    <property type="entry name" value="HAD_2"/>
    <property type="match status" value="1"/>
</dbReference>
<dbReference type="NCBIfam" id="TIGR01549">
    <property type="entry name" value="HAD-SF-IA-v1"/>
    <property type="match status" value="1"/>
</dbReference>
<dbReference type="PRINTS" id="PR00413">
    <property type="entry name" value="HADHALOGNASE"/>
</dbReference>
<gene>
    <name evidence="5" type="ORF">HMPREF9449_00160</name>
</gene>
<evidence type="ECO:0000313" key="5">
    <source>
        <dbReference type="EMBL" id="EHP51158.1"/>
    </source>
</evidence>
<dbReference type="Proteomes" id="UP000004892">
    <property type="component" value="Unassembled WGS sequence"/>
</dbReference>
<dbReference type="GeneID" id="98067828"/>
<dbReference type="RefSeq" id="WP_009135314.1">
    <property type="nucleotide sequence ID" value="NZ_JH594596.1"/>
</dbReference>
<evidence type="ECO:0000256" key="1">
    <source>
        <dbReference type="ARBA" id="ARBA00000830"/>
    </source>
</evidence>
<dbReference type="EC" id="3.1.3.18" evidence="4"/>
<dbReference type="FunFam" id="3.40.50.1000:FF:000022">
    <property type="entry name" value="Phosphoglycolate phosphatase"/>
    <property type="match status" value="1"/>
</dbReference>
<dbReference type="eggNOG" id="COG0546">
    <property type="taxonomic scope" value="Bacteria"/>
</dbReference>
<dbReference type="STRING" id="742817.HMPREF9449_00160"/>
<dbReference type="PROSITE" id="PS01228">
    <property type="entry name" value="COF_1"/>
    <property type="match status" value="1"/>
</dbReference>
<dbReference type="GO" id="GO:0006281">
    <property type="term" value="P:DNA repair"/>
    <property type="evidence" value="ECO:0007669"/>
    <property type="project" value="TreeGrafter"/>
</dbReference>
<dbReference type="InterPro" id="IPR041492">
    <property type="entry name" value="HAD_2"/>
</dbReference>
<dbReference type="PATRIC" id="fig|742817.3.peg.165"/>
<evidence type="ECO:0000256" key="2">
    <source>
        <dbReference type="ARBA" id="ARBA00004818"/>
    </source>
</evidence>
<dbReference type="GO" id="GO:0005829">
    <property type="term" value="C:cytosol"/>
    <property type="evidence" value="ECO:0007669"/>
    <property type="project" value="TreeGrafter"/>
</dbReference>
<evidence type="ECO:0000313" key="6">
    <source>
        <dbReference type="Proteomes" id="UP000004892"/>
    </source>
</evidence>
<dbReference type="InterPro" id="IPR023198">
    <property type="entry name" value="PGP-like_dom2"/>
</dbReference>
<dbReference type="SFLD" id="SFLDG01129">
    <property type="entry name" value="C1.5:_HAD__Beta-PGM__Phosphata"/>
    <property type="match status" value="1"/>
</dbReference>
<accession>H1DCV3</accession>
<dbReference type="EMBL" id="ADMC01000001">
    <property type="protein sequence ID" value="EHP51158.1"/>
    <property type="molecule type" value="Genomic_DNA"/>
</dbReference>
<dbReference type="InterPro" id="IPR050155">
    <property type="entry name" value="HAD-like_hydrolase_sf"/>
</dbReference>
<protein>
    <recommendedName>
        <fullName evidence="4">phosphoglycolate phosphatase</fullName>
        <ecNumber evidence="4">3.1.3.18</ecNumber>
    </recommendedName>
</protein>
<dbReference type="Gene3D" id="3.40.50.1000">
    <property type="entry name" value="HAD superfamily/HAD-like"/>
    <property type="match status" value="1"/>
</dbReference>
<reference evidence="5 6" key="1">
    <citation type="submission" date="2012-01" db="EMBL/GenBank/DDBJ databases">
        <title>The Genome Sequence of Odoribacter laneus YIT 12061.</title>
        <authorList>
            <consortium name="The Broad Institute Genome Sequencing Platform"/>
            <person name="Earl A."/>
            <person name="Ward D."/>
            <person name="Feldgarden M."/>
            <person name="Gevers D."/>
            <person name="Morotomi M."/>
            <person name="Young S.K."/>
            <person name="Zeng Q."/>
            <person name="Gargeya S."/>
            <person name="Fitzgerald M."/>
            <person name="Haas B."/>
            <person name="Abouelleil A."/>
            <person name="Alvarado L."/>
            <person name="Arachchi H.M."/>
            <person name="Berlin A."/>
            <person name="Chapman S.B."/>
            <person name="Gearin G."/>
            <person name="Goldberg J."/>
            <person name="Griggs A."/>
            <person name="Gujja S."/>
            <person name="Hansen M."/>
            <person name="Heiman D."/>
            <person name="Howarth C."/>
            <person name="Larimer J."/>
            <person name="Lui A."/>
            <person name="MacDonald P.J.P."/>
            <person name="McCowen C."/>
            <person name="Montmayeur A."/>
            <person name="Murphy C."/>
            <person name="Neiman D."/>
            <person name="Pearson M."/>
            <person name="Priest M."/>
            <person name="Roberts A."/>
            <person name="Saif S."/>
            <person name="Shea T."/>
            <person name="Sisk P."/>
            <person name="Stolte C."/>
            <person name="Sykes S."/>
            <person name="Wortman J."/>
            <person name="Nusbaum C."/>
            <person name="Birren B."/>
        </authorList>
    </citation>
    <scope>NUCLEOTIDE SEQUENCE [LARGE SCALE GENOMIC DNA]</scope>
    <source>
        <strain evidence="5 6">YIT 12061</strain>
    </source>
</reference>
<dbReference type="InterPro" id="IPR006439">
    <property type="entry name" value="HAD-SF_hydro_IA"/>
</dbReference>
<comment type="catalytic activity">
    <reaction evidence="1">
        <text>2-phosphoglycolate + H2O = glycolate + phosphate</text>
        <dbReference type="Rhea" id="RHEA:14369"/>
        <dbReference type="ChEBI" id="CHEBI:15377"/>
        <dbReference type="ChEBI" id="CHEBI:29805"/>
        <dbReference type="ChEBI" id="CHEBI:43474"/>
        <dbReference type="ChEBI" id="CHEBI:58033"/>
        <dbReference type="EC" id="3.1.3.18"/>
    </reaction>
</comment>
<dbReference type="InterPro" id="IPR023214">
    <property type="entry name" value="HAD_sf"/>
</dbReference>
<dbReference type="HOGENOM" id="CLU_045011_19_1_10"/>
<dbReference type="AlphaFoldDB" id="H1DCV3"/>
<name>H1DCV3_9BACT</name>
<dbReference type="PANTHER" id="PTHR43434">
    <property type="entry name" value="PHOSPHOGLYCOLATE PHOSPHATASE"/>
    <property type="match status" value="1"/>
</dbReference>
<dbReference type="SFLD" id="SFLDS00003">
    <property type="entry name" value="Haloacid_Dehalogenase"/>
    <property type="match status" value="1"/>
</dbReference>